<evidence type="ECO:0000313" key="2">
    <source>
        <dbReference type="Proteomes" id="UP000028863"/>
    </source>
</evidence>
<accession>W9AIE6</accession>
<dbReference type="AlphaFoldDB" id="W9AIE6"/>
<comment type="caution">
    <text evidence="1">The sequence shown here is derived from an EMBL/GenBank/DDBJ whole genome shotgun (WGS) entry which is preliminary data.</text>
</comment>
<dbReference type="Proteomes" id="UP000028863">
    <property type="component" value="Unassembled WGS sequence"/>
</dbReference>
<reference evidence="1" key="2">
    <citation type="submission" date="2014-03" db="EMBL/GenBank/DDBJ databases">
        <authorList>
            <person name="Urmite Genomes"/>
        </authorList>
    </citation>
    <scope>NUCLEOTIDE SEQUENCE</scope>
    <source>
        <strain evidence="1">S1</strain>
    </source>
</reference>
<protein>
    <submittedName>
        <fullName evidence="1">Uncharacterized protein</fullName>
    </submittedName>
</protein>
<name>W9AIE6_9BACI</name>
<organism evidence="1 2">
    <name type="scientific">Oceanobacillus picturae</name>
    <dbReference type="NCBI Taxonomy" id="171693"/>
    <lineage>
        <taxon>Bacteria</taxon>
        <taxon>Bacillati</taxon>
        <taxon>Bacillota</taxon>
        <taxon>Bacilli</taxon>
        <taxon>Bacillales</taxon>
        <taxon>Bacillaceae</taxon>
        <taxon>Oceanobacillus</taxon>
    </lineage>
</organism>
<evidence type="ECO:0000313" key="1">
    <source>
        <dbReference type="EMBL" id="CDO02682.1"/>
    </source>
</evidence>
<proteinExistence type="predicted"/>
<sequence length="40" mass="4503">MLPYCTEAKEVTLVAACSMLDKKSIEQPFSDVRTGLNRRT</sequence>
<reference evidence="1" key="1">
    <citation type="submission" date="2014-03" db="EMBL/GenBank/DDBJ databases">
        <title>Draft genome sequencing of Oceanobacillus picturae strain S1 isolated from human gut.</title>
        <authorList>
            <person name="Croce O."/>
            <person name="Lagier J.C."/>
            <person name="Raoult D."/>
        </authorList>
    </citation>
    <scope>NUCLEOTIDE SEQUENCE [LARGE SCALE GENOMIC DNA]</scope>
    <source>
        <strain evidence="1">S1</strain>
    </source>
</reference>
<gene>
    <name evidence="1" type="ORF">BN988_01157</name>
</gene>
<dbReference type="EMBL" id="CCAX010000001">
    <property type="protein sequence ID" value="CDO02682.1"/>
    <property type="molecule type" value="Genomic_DNA"/>
</dbReference>
<keyword evidence="2" id="KW-1185">Reference proteome</keyword>